<dbReference type="PANTHER" id="PTHR30579:SF2">
    <property type="entry name" value="HTH-TYPE TRANSCRIPTIONAL REGULATOR ARGP"/>
    <property type="match status" value="1"/>
</dbReference>
<keyword evidence="2" id="KW-0805">Transcription regulation</keyword>
<keyword evidence="5" id="KW-0804">Transcription</keyword>
<gene>
    <name evidence="7" type="ORF">C1H84_09390</name>
</gene>
<dbReference type="InterPro" id="IPR017685">
    <property type="entry name" value="ArgP"/>
</dbReference>
<keyword evidence="8" id="KW-1185">Reference proteome</keyword>
<evidence type="ECO:0000256" key="2">
    <source>
        <dbReference type="ARBA" id="ARBA00023015"/>
    </source>
</evidence>
<comment type="caution">
    <text evidence="7">The sequence shown here is derived from an EMBL/GenBank/DDBJ whole genome shotgun (WGS) entry which is preliminary data.</text>
</comment>
<sequence>MRVSNVKFDVEHLQTLLAVVDAGSFDDASIDLGITASAVSQRIKALENRLGAVLVVRSRPVVPTEQGIKVLRYARQIAALSAEFSYEISLTGHQQIAVGVNADSLSTWFTPVFDELARWTDVSVEILRMDESRSLDTLRSGRVSAVVTNSSVAAQGCTVRKLGALRYRAACTPGMAREHFARGSSDGFLTAPMMIFDREDRLQHHLLEQLGLDPGQRHGAVHMVPDSWQFLRAIQAGMGWGMVPEQQLAQVHGLEELDDRWFIDVPLYFQRWSVDSEILGRLESTLLQVASESGLDLLT</sequence>
<dbReference type="Proteomes" id="UP000252167">
    <property type="component" value="Unassembled WGS sequence"/>
</dbReference>
<dbReference type="Pfam" id="PF03466">
    <property type="entry name" value="LysR_substrate"/>
    <property type="match status" value="1"/>
</dbReference>
<accession>A0A365YE91</accession>
<dbReference type="InterPro" id="IPR036390">
    <property type="entry name" value="WH_DNA-bd_sf"/>
</dbReference>
<evidence type="ECO:0000313" key="7">
    <source>
        <dbReference type="EMBL" id="RBM01011.1"/>
    </source>
</evidence>
<dbReference type="Pfam" id="PF00126">
    <property type="entry name" value="HTH_1"/>
    <property type="match status" value="1"/>
</dbReference>
<reference evidence="7 8" key="1">
    <citation type="submission" date="2018-01" db="EMBL/GenBank/DDBJ databases">
        <title>Glutamicibacter soli strain NHPC-3 Whole genome sequence and assembly.</title>
        <authorList>
            <person name="Choudhury P."/>
            <person name="Gupta D."/>
            <person name="Sengupta K."/>
            <person name="Jawed A."/>
            <person name="Sultana N."/>
            <person name="Saha P."/>
        </authorList>
    </citation>
    <scope>NUCLEOTIDE SEQUENCE [LARGE SCALE GENOMIC DNA]</scope>
    <source>
        <strain evidence="7 8">NHPC-3</strain>
    </source>
</reference>
<keyword evidence="3 7" id="KW-0238">DNA-binding</keyword>
<evidence type="ECO:0000256" key="4">
    <source>
        <dbReference type="ARBA" id="ARBA00023159"/>
    </source>
</evidence>
<dbReference type="PROSITE" id="PS50931">
    <property type="entry name" value="HTH_LYSR"/>
    <property type="match status" value="1"/>
</dbReference>
<organism evidence="7 8">
    <name type="scientific">Glutamicibacter soli</name>
    <dbReference type="NCBI Taxonomy" id="453836"/>
    <lineage>
        <taxon>Bacteria</taxon>
        <taxon>Bacillati</taxon>
        <taxon>Actinomycetota</taxon>
        <taxon>Actinomycetes</taxon>
        <taxon>Micrococcales</taxon>
        <taxon>Micrococcaceae</taxon>
        <taxon>Glutamicibacter</taxon>
    </lineage>
</organism>
<dbReference type="SUPFAM" id="SSF53850">
    <property type="entry name" value="Periplasmic binding protein-like II"/>
    <property type="match status" value="1"/>
</dbReference>
<dbReference type="InterPro" id="IPR050176">
    <property type="entry name" value="LTTR"/>
</dbReference>
<evidence type="ECO:0000256" key="1">
    <source>
        <dbReference type="ARBA" id="ARBA00009437"/>
    </source>
</evidence>
<dbReference type="NCBIfam" id="TIGR03298">
    <property type="entry name" value="argP"/>
    <property type="match status" value="1"/>
</dbReference>
<dbReference type="SUPFAM" id="SSF46785">
    <property type="entry name" value="Winged helix' DNA-binding domain"/>
    <property type="match status" value="1"/>
</dbReference>
<evidence type="ECO:0000256" key="5">
    <source>
        <dbReference type="ARBA" id="ARBA00023163"/>
    </source>
</evidence>
<dbReference type="AlphaFoldDB" id="A0A365YE91"/>
<dbReference type="GO" id="GO:0003700">
    <property type="term" value="F:DNA-binding transcription factor activity"/>
    <property type="evidence" value="ECO:0007669"/>
    <property type="project" value="InterPro"/>
</dbReference>
<dbReference type="PANTHER" id="PTHR30579">
    <property type="entry name" value="TRANSCRIPTIONAL REGULATOR"/>
    <property type="match status" value="1"/>
</dbReference>
<comment type="similarity">
    <text evidence="1">Belongs to the LysR transcriptional regulatory family.</text>
</comment>
<dbReference type="Gene3D" id="1.10.10.10">
    <property type="entry name" value="Winged helix-like DNA-binding domain superfamily/Winged helix DNA-binding domain"/>
    <property type="match status" value="1"/>
</dbReference>
<dbReference type="NCBIfam" id="NF002964">
    <property type="entry name" value="PRK03635.1"/>
    <property type="match status" value="1"/>
</dbReference>
<dbReference type="InterPro" id="IPR000847">
    <property type="entry name" value="LysR_HTH_N"/>
</dbReference>
<dbReference type="EMBL" id="POAF01000004">
    <property type="protein sequence ID" value="RBM01011.1"/>
    <property type="molecule type" value="Genomic_DNA"/>
</dbReference>
<evidence type="ECO:0000313" key="8">
    <source>
        <dbReference type="Proteomes" id="UP000252167"/>
    </source>
</evidence>
<dbReference type="GO" id="GO:0003677">
    <property type="term" value="F:DNA binding"/>
    <property type="evidence" value="ECO:0007669"/>
    <property type="project" value="UniProtKB-KW"/>
</dbReference>
<dbReference type="Gene3D" id="3.40.190.290">
    <property type="match status" value="1"/>
</dbReference>
<name>A0A365YE91_9MICC</name>
<proteinExistence type="inferred from homology"/>
<keyword evidence="4" id="KW-0010">Activator</keyword>
<dbReference type="InterPro" id="IPR036388">
    <property type="entry name" value="WH-like_DNA-bd_sf"/>
</dbReference>
<protein>
    <submittedName>
        <fullName evidence="7">ArgP/LysG family DNA-binding transcriptional regulator</fullName>
    </submittedName>
</protein>
<feature type="domain" description="HTH lysR-type" evidence="6">
    <location>
        <begin position="8"/>
        <end position="64"/>
    </location>
</feature>
<dbReference type="InterPro" id="IPR005119">
    <property type="entry name" value="LysR_subst-bd"/>
</dbReference>
<evidence type="ECO:0000256" key="3">
    <source>
        <dbReference type="ARBA" id="ARBA00023125"/>
    </source>
</evidence>
<evidence type="ECO:0000259" key="6">
    <source>
        <dbReference type="PROSITE" id="PS50931"/>
    </source>
</evidence>